<reference evidence="6 7" key="1">
    <citation type="submission" date="2019-04" db="EMBL/GenBank/DDBJ databases">
        <title>Phreatobacter aquaticus sp. nov.</title>
        <authorList>
            <person name="Choi A."/>
            <person name="Baek K."/>
        </authorList>
    </citation>
    <scope>NUCLEOTIDE SEQUENCE [LARGE SCALE GENOMIC DNA]</scope>
    <source>
        <strain evidence="6 7">NMCR1094</strain>
    </source>
</reference>
<evidence type="ECO:0000256" key="3">
    <source>
        <dbReference type="ARBA" id="ARBA00023125"/>
    </source>
</evidence>
<dbReference type="InterPro" id="IPR000847">
    <property type="entry name" value="LysR_HTH_N"/>
</dbReference>
<dbReference type="PANTHER" id="PTHR30419">
    <property type="entry name" value="HTH-TYPE TRANSCRIPTIONAL REGULATOR YBHD"/>
    <property type="match status" value="1"/>
</dbReference>
<protein>
    <submittedName>
        <fullName evidence="6">LysR family transcriptional regulator</fullName>
    </submittedName>
</protein>
<proteinExistence type="inferred from homology"/>
<dbReference type="Gene3D" id="3.40.190.290">
    <property type="match status" value="1"/>
</dbReference>
<dbReference type="InterPro" id="IPR050950">
    <property type="entry name" value="HTH-type_LysR_regulators"/>
</dbReference>
<name>A0A4D7QDB4_9HYPH</name>
<dbReference type="OrthoDB" id="9811588at2"/>
<gene>
    <name evidence="6" type="ORF">E8L99_01680</name>
</gene>
<comment type="similarity">
    <text evidence="1">Belongs to the LysR transcriptional regulatory family.</text>
</comment>
<evidence type="ECO:0000259" key="5">
    <source>
        <dbReference type="PROSITE" id="PS50931"/>
    </source>
</evidence>
<dbReference type="FunFam" id="1.10.10.10:FF:000001">
    <property type="entry name" value="LysR family transcriptional regulator"/>
    <property type="match status" value="1"/>
</dbReference>
<organism evidence="6 7">
    <name type="scientific">Phreatobacter aquaticus</name>
    <dbReference type="NCBI Taxonomy" id="2570229"/>
    <lineage>
        <taxon>Bacteria</taxon>
        <taxon>Pseudomonadati</taxon>
        <taxon>Pseudomonadota</taxon>
        <taxon>Alphaproteobacteria</taxon>
        <taxon>Hyphomicrobiales</taxon>
        <taxon>Phreatobacteraceae</taxon>
        <taxon>Phreatobacter</taxon>
    </lineage>
</organism>
<dbReference type="RefSeq" id="WP_137097920.1">
    <property type="nucleotide sequence ID" value="NZ_CP039865.1"/>
</dbReference>
<dbReference type="SUPFAM" id="SSF53850">
    <property type="entry name" value="Periplasmic binding protein-like II"/>
    <property type="match status" value="1"/>
</dbReference>
<dbReference type="Gene3D" id="1.10.10.10">
    <property type="entry name" value="Winged helix-like DNA-binding domain superfamily/Winged helix DNA-binding domain"/>
    <property type="match status" value="1"/>
</dbReference>
<dbReference type="AlphaFoldDB" id="A0A4D7QDB4"/>
<keyword evidence="4" id="KW-0804">Transcription</keyword>
<dbReference type="Pfam" id="PF00126">
    <property type="entry name" value="HTH_1"/>
    <property type="match status" value="1"/>
</dbReference>
<accession>A0A4D7QDB4</accession>
<dbReference type="GO" id="GO:0003700">
    <property type="term" value="F:DNA-binding transcription factor activity"/>
    <property type="evidence" value="ECO:0007669"/>
    <property type="project" value="InterPro"/>
</dbReference>
<evidence type="ECO:0000256" key="2">
    <source>
        <dbReference type="ARBA" id="ARBA00023015"/>
    </source>
</evidence>
<dbReference type="PROSITE" id="PS50931">
    <property type="entry name" value="HTH_LYSR"/>
    <property type="match status" value="1"/>
</dbReference>
<sequence>MRIDFLGLEAFVAIAERGSFNRAAAFLNLSQTALSHRMKKLEDDLGVKLLTRTTRQVSLTPAGLELLPRAQTVMADLSASFTALRDRGREKQERVAVACLPTIAVAYMPRVLAAFRQRHPLVGVRVFDNSATEIAEHVQAGRAEFGLTIVASNRWDLEIKPLLKEPFVLVCPTGHPLARQDGANWAELEGVPLVRIAPQTGNRALIDDALGSRREALDWRYEVQHVATAVALVRAGVALTVVPRLALGVVDNAGLAAVSLKNPGITRTLGIISKHGIPPSPAAATLLDLIISHLKDENRAQPAT</sequence>
<dbReference type="SUPFAM" id="SSF46785">
    <property type="entry name" value="Winged helix' DNA-binding domain"/>
    <property type="match status" value="1"/>
</dbReference>
<dbReference type="GO" id="GO:0003677">
    <property type="term" value="F:DNA binding"/>
    <property type="evidence" value="ECO:0007669"/>
    <property type="project" value="UniProtKB-KW"/>
</dbReference>
<dbReference type="CDD" id="cd08440">
    <property type="entry name" value="PBP2_LTTR_like_4"/>
    <property type="match status" value="1"/>
</dbReference>
<dbReference type="Proteomes" id="UP000298588">
    <property type="component" value="Chromosome"/>
</dbReference>
<evidence type="ECO:0000313" key="6">
    <source>
        <dbReference type="EMBL" id="QCK84585.1"/>
    </source>
</evidence>
<keyword evidence="2" id="KW-0805">Transcription regulation</keyword>
<keyword evidence="7" id="KW-1185">Reference proteome</keyword>
<dbReference type="InterPro" id="IPR036390">
    <property type="entry name" value="WH_DNA-bd_sf"/>
</dbReference>
<evidence type="ECO:0000313" key="7">
    <source>
        <dbReference type="Proteomes" id="UP000298588"/>
    </source>
</evidence>
<dbReference type="PANTHER" id="PTHR30419:SF8">
    <property type="entry name" value="NITROGEN ASSIMILATION TRANSCRIPTIONAL ACTIVATOR-RELATED"/>
    <property type="match status" value="1"/>
</dbReference>
<dbReference type="PRINTS" id="PR00039">
    <property type="entry name" value="HTHLYSR"/>
</dbReference>
<dbReference type="InterPro" id="IPR036388">
    <property type="entry name" value="WH-like_DNA-bd_sf"/>
</dbReference>
<dbReference type="Pfam" id="PF03466">
    <property type="entry name" value="LysR_substrate"/>
    <property type="match status" value="1"/>
</dbReference>
<dbReference type="GO" id="GO:0005829">
    <property type="term" value="C:cytosol"/>
    <property type="evidence" value="ECO:0007669"/>
    <property type="project" value="TreeGrafter"/>
</dbReference>
<feature type="domain" description="HTH lysR-type" evidence="5">
    <location>
        <begin position="1"/>
        <end position="60"/>
    </location>
</feature>
<keyword evidence="3" id="KW-0238">DNA-binding</keyword>
<dbReference type="KEGG" id="paqt:E8L99_01680"/>
<dbReference type="InterPro" id="IPR005119">
    <property type="entry name" value="LysR_subst-bd"/>
</dbReference>
<evidence type="ECO:0000256" key="1">
    <source>
        <dbReference type="ARBA" id="ARBA00009437"/>
    </source>
</evidence>
<evidence type="ECO:0000256" key="4">
    <source>
        <dbReference type="ARBA" id="ARBA00023163"/>
    </source>
</evidence>
<dbReference type="EMBL" id="CP039865">
    <property type="protein sequence ID" value="QCK84585.1"/>
    <property type="molecule type" value="Genomic_DNA"/>
</dbReference>